<dbReference type="Gene3D" id="2.40.420.20">
    <property type="match status" value="1"/>
</dbReference>
<dbReference type="RefSeq" id="WP_215234365.1">
    <property type="nucleotide sequence ID" value="NZ_CAJRAU010000004.1"/>
</dbReference>
<dbReference type="InterPro" id="IPR006143">
    <property type="entry name" value="RND_pump_MFP"/>
</dbReference>
<keyword evidence="8" id="KW-1185">Reference proteome</keyword>
<dbReference type="Pfam" id="PF25954">
    <property type="entry name" value="Beta-barrel_RND_2"/>
    <property type="match status" value="1"/>
</dbReference>
<dbReference type="InterPro" id="IPR058625">
    <property type="entry name" value="MdtA-like_BSH"/>
</dbReference>
<feature type="coiled-coil region" evidence="2">
    <location>
        <begin position="148"/>
        <end position="175"/>
    </location>
</feature>
<dbReference type="Gene3D" id="1.10.287.470">
    <property type="entry name" value="Helix hairpin bin"/>
    <property type="match status" value="1"/>
</dbReference>
<keyword evidence="2" id="KW-0175">Coiled coil</keyword>
<dbReference type="PANTHER" id="PTHR30469">
    <property type="entry name" value="MULTIDRUG RESISTANCE PROTEIN MDTA"/>
    <property type="match status" value="1"/>
</dbReference>
<evidence type="ECO:0000313" key="7">
    <source>
        <dbReference type="EMBL" id="CAG5070483.1"/>
    </source>
</evidence>
<feature type="domain" description="Multidrug resistance protein MdtA-like barrel-sandwich hybrid" evidence="4">
    <location>
        <begin position="77"/>
        <end position="203"/>
    </location>
</feature>
<dbReference type="InterPro" id="IPR058792">
    <property type="entry name" value="Beta-barrel_RND_2"/>
</dbReference>
<dbReference type="Gene3D" id="2.40.30.170">
    <property type="match status" value="1"/>
</dbReference>
<dbReference type="EMBL" id="CAJRAU010000004">
    <property type="protein sequence ID" value="CAG5070483.1"/>
    <property type="molecule type" value="Genomic_DNA"/>
</dbReference>
<dbReference type="NCBIfam" id="TIGR01730">
    <property type="entry name" value="RND_mfp"/>
    <property type="match status" value="1"/>
</dbReference>
<evidence type="ECO:0000256" key="2">
    <source>
        <dbReference type="SAM" id="Coils"/>
    </source>
</evidence>
<name>A0ABM8URX6_9BACT</name>
<comment type="caution">
    <text evidence="7">The sequence shown here is derived from an EMBL/GenBank/DDBJ whole genome shotgun (WGS) entry which is preliminary data.</text>
</comment>
<evidence type="ECO:0000259" key="4">
    <source>
        <dbReference type="Pfam" id="PF25917"/>
    </source>
</evidence>
<gene>
    <name evidence="7" type="primary">mdtA_3</name>
    <name evidence="7" type="ORF">DYBT9623_03028</name>
</gene>
<dbReference type="InterPro" id="IPR058637">
    <property type="entry name" value="YknX-like_C"/>
</dbReference>
<comment type="similarity">
    <text evidence="1">Belongs to the membrane fusion protein (MFP) (TC 8.A.1) family.</text>
</comment>
<sequence>MRTIMLVGVIIIGLVIGKLFVFSKPGSDKNPEGKKGSEGKGAKSSGGGAVPVNVFVVGRESIENQIFASGTVLPNEEVNLMAETSGRLVKLNIQEGAPITKGQLIAKINDRELQAQLQKVAYNQDLSKKIEARQKKLLNVEAINLEEYDVTSNNIKLLEAEKEVIEAQLEKTEIRAPFSGRIGLKYISEGAYLAPGTPIVTIVQSNPIKIDFTVPEKYTPNIRVGNTVKFSLDGDPATYSAKILAVDPKVDESLRTLRVRAIAQNPSNRFVPGMFVKILANLDANKAAMMIPTEAIVPVLKGKKVFVVKNGKAQEVMVTTGLRTDKKIQITDGLQVGDSLITSGIIAIKPNTAVKVN</sequence>
<proteinExistence type="inferred from homology"/>
<feature type="compositionally biased region" description="Basic and acidic residues" evidence="3">
    <location>
        <begin position="27"/>
        <end position="41"/>
    </location>
</feature>
<evidence type="ECO:0000259" key="6">
    <source>
        <dbReference type="Pfam" id="PF25989"/>
    </source>
</evidence>
<dbReference type="SUPFAM" id="SSF111369">
    <property type="entry name" value="HlyD-like secretion proteins"/>
    <property type="match status" value="1"/>
</dbReference>
<evidence type="ECO:0000256" key="3">
    <source>
        <dbReference type="SAM" id="MobiDB-lite"/>
    </source>
</evidence>
<dbReference type="Pfam" id="PF25917">
    <property type="entry name" value="BSH_RND"/>
    <property type="match status" value="1"/>
</dbReference>
<feature type="domain" description="CusB-like beta-barrel" evidence="5">
    <location>
        <begin position="210"/>
        <end position="278"/>
    </location>
</feature>
<evidence type="ECO:0000313" key="8">
    <source>
        <dbReference type="Proteomes" id="UP000679725"/>
    </source>
</evidence>
<accession>A0ABM8URX6</accession>
<protein>
    <submittedName>
        <fullName evidence="7">Multidrug resistance protein MdtA</fullName>
    </submittedName>
</protein>
<dbReference type="Pfam" id="PF25989">
    <property type="entry name" value="YknX_C"/>
    <property type="match status" value="1"/>
</dbReference>
<feature type="domain" description="YknX-like C-terminal permuted SH3-like" evidence="6">
    <location>
        <begin position="289"/>
        <end position="349"/>
    </location>
</feature>
<dbReference type="Gene3D" id="2.40.50.100">
    <property type="match status" value="1"/>
</dbReference>
<evidence type="ECO:0000256" key="1">
    <source>
        <dbReference type="ARBA" id="ARBA00009477"/>
    </source>
</evidence>
<evidence type="ECO:0000259" key="5">
    <source>
        <dbReference type="Pfam" id="PF25954"/>
    </source>
</evidence>
<dbReference type="PANTHER" id="PTHR30469:SF36">
    <property type="entry name" value="BLL3903 PROTEIN"/>
    <property type="match status" value="1"/>
</dbReference>
<organism evidence="7 8">
    <name type="scientific">Dyadobacter linearis</name>
    <dbReference type="NCBI Taxonomy" id="2823330"/>
    <lineage>
        <taxon>Bacteria</taxon>
        <taxon>Pseudomonadati</taxon>
        <taxon>Bacteroidota</taxon>
        <taxon>Cytophagia</taxon>
        <taxon>Cytophagales</taxon>
        <taxon>Spirosomataceae</taxon>
        <taxon>Dyadobacter</taxon>
    </lineage>
</organism>
<reference evidence="7 8" key="1">
    <citation type="submission" date="2021-04" db="EMBL/GenBank/DDBJ databases">
        <authorList>
            <person name="Rodrigo-Torres L."/>
            <person name="Arahal R. D."/>
            <person name="Lucena T."/>
        </authorList>
    </citation>
    <scope>NUCLEOTIDE SEQUENCE [LARGE SCALE GENOMIC DNA]</scope>
    <source>
        <strain evidence="7 8">CECT 9623</strain>
    </source>
</reference>
<dbReference type="Proteomes" id="UP000679725">
    <property type="component" value="Unassembled WGS sequence"/>
</dbReference>
<feature type="region of interest" description="Disordered" evidence="3">
    <location>
        <begin position="27"/>
        <end position="46"/>
    </location>
</feature>